<dbReference type="Proteomes" id="UP000018208">
    <property type="component" value="Unassembled WGS sequence"/>
</dbReference>
<dbReference type="EMBL" id="KI546170">
    <property type="protein sequence ID" value="EST41392.1"/>
    <property type="molecule type" value="Genomic_DNA"/>
</dbReference>
<evidence type="ECO:0000313" key="3">
    <source>
        <dbReference type="Proteomes" id="UP000018208"/>
    </source>
</evidence>
<accession>V6LAF4</accession>
<name>V6LAF4_9EUKA</name>
<organism evidence="1">
    <name type="scientific">Spironucleus salmonicida</name>
    <dbReference type="NCBI Taxonomy" id="348837"/>
    <lineage>
        <taxon>Eukaryota</taxon>
        <taxon>Metamonada</taxon>
        <taxon>Diplomonadida</taxon>
        <taxon>Hexamitidae</taxon>
        <taxon>Hexamitinae</taxon>
        <taxon>Spironucleus</taxon>
    </lineage>
</organism>
<dbReference type="Gene3D" id="3.15.10.10">
    <property type="entry name" value="Bactericidal permeability-increasing protein, domain 1"/>
    <property type="match status" value="1"/>
</dbReference>
<protein>
    <recommendedName>
        <fullName evidence="4">BPI-like protein</fullName>
    </recommendedName>
</protein>
<dbReference type="VEuPathDB" id="GiardiaDB:SS50377_26538"/>
<gene>
    <name evidence="1" type="ORF">SS50377_19109</name>
    <name evidence="2" type="ORF">SS50377_26538</name>
</gene>
<reference evidence="1 2" key="1">
    <citation type="journal article" date="2014" name="PLoS Genet.">
        <title>The Genome of Spironucleus salmonicida Highlights a Fish Pathogen Adapted to Fluctuating Environments.</title>
        <authorList>
            <person name="Xu F."/>
            <person name="Jerlstrom-Hultqvist J."/>
            <person name="Einarsson E."/>
            <person name="Astvaldsson A."/>
            <person name="Svard S.G."/>
            <person name="Andersson J.O."/>
        </authorList>
    </citation>
    <scope>NUCLEOTIDE SEQUENCE</scope>
    <source>
        <strain evidence="2">ATCC 50377</strain>
    </source>
</reference>
<reference evidence="2" key="2">
    <citation type="submission" date="2020-12" db="EMBL/GenBank/DDBJ databases">
        <title>New Spironucleus salmonicida genome in near-complete chromosomes.</title>
        <authorList>
            <person name="Xu F."/>
            <person name="Kurt Z."/>
            <person name="Jimenez-Gonzalez A."/>
            <person name="Astvaldsson A."/>
            <person name="Andersson J.O."/>
            <person name="Svard S.G."/>
        </authorList>
    </citation>
    <scope>NUCLEOTIDE SEQUENCE</scope>
    <source>
        <strain evidence="2">ATCC 50377</strain>
    </source>
</reference>
<dbReference type="EMBL" id="AUWU02000006">
    <property type="protein sequence ID" value="KAH0572328.1"/>
    <property type="molecule type" value="Genomic_DNA"/>
</dbReference>
<evidence type="ECO:0000313" key="2">
    <source>
        <dbReference type="EMBL" id="KAH0572328.1"/>
    </source>
</evidence>
<proteinExistence type="predicted"/>
<dbReference type="GO" id="GO:0008289">
    <property type="term" value="F:lipid binding"/>
    <property type="evidence" value="ECO:0007669"/>
    <property type="project" value="InterPro"/>
</dbReference>
<sequence>MLLSILQTYTIITTKGIDNFIKINQEHALNQLINTNIIPDIEIPLLGFKILLKNVRLVNVQAGDISTFLDHNKQQISLKMSKIAMELTFEFQLTQQSFPYSSDMGTGQIILEKVSASIIGVFNELFTVSPVSLSFIIDVLSVKTQSSLDFIINPLLNILQNQLKILINGQLNQVVSGNLLEIMNKVIENIDYLSVIGGVESFHQWQYLEIRDRHIFVQEILEINGVKVGGQQQYQQFLLNNDIQYGFGIEVIQQSLMSQKYKINELQIRNTGISGSYKTNDVECRFLGKIQMSVEDTQHMTFKLVINESFGENCINVIPQIINIVSFPQAFNVNQDLQCIYLYVDQCVHCGGDIGQ</sequence>
<keyword evidence="3" id="KW-1185">Reference proteome</keyword>
<dbReference type="InterPro" id="IPR017943">
    <property type="entry name" value="Bactericidal_perm-incr_a/b_dom"/>
</dbReference>
<evidence type="ECO:0008006" key="4">
    <source>
        <dbReference type="Google" id="ProtNLM"/>
    </source>
</evidence>
<dbReference type="SUPFAM" id="SSF55394">
    <property type="entry name" value="Bactericidal permeability-increasing protein, BPI"/>
    <property type="match status" value="1"/>
</dbReference>
<evidence type="ECO:0000313" key="1">
    <source>
        <dbReference type="EMBL" id="EST41392.1"/>
    </source>
</evidence>
<dbReference type="AlphaFoldDB" id="V6LAF4"/>